<dbReference type="PANTHER" id="PTHR46969">
    <property type="entry name" value="BIFUNCTIONAL PROTEIN HLDE"/>
    <property type="match status" value="1"/>
</dbReference>
<keyword evidence="5" id="KW-1185">Reference proteome</keyword>
<evidence type="ECO:0000313" key="5">
    <source>
        <dbReference type="Proteomes" id="UP000611723"/>
    </source>
</evidence>
<evidence type="ECO:0000313" key="4">
    <source>
        <dbReference type="EMBL" id="MBK6266845.1"/>
    </source>
</evidence>
<dbReference type="GO" id="GO:0033786">
    <property type="term" value="F:heptose-1-phosphate adenylyltransferase activity"/>
    <property type="evidence" value="ECO:0007669"/>
    <property type="project" value="TreeGrafter"/>
</dbReference>
<dbReference type="PROSITE" id="PS00583">
    <property type="entry name" value="PFKB_KINASES_1"/>
    <property type="match status" value="1"/>
</dbReference>
<protein>
    <submittedName>
        <fullName evidence="4">D-glycero-beta-D-manno-heptose-7-phosphate kinase</fullName>
    </submittedName>
</protein>
<evidence type="ECO:0000259" key="3">
    <source>
        <dbReference type="Pfam" id="PF00294"/>
    </source>
</evidence>
<dbReference type="PANTHER" id="PTHR46969:SF1">
    <property type="entry name" value="BIFUNCTIONAL PROTEIN HLDE"/>
    <property type="match status" value="1"/>
</dbReference>
<dbReference type="GO" id="GO:0005829">
    <property type="term" value="C:cytosol"/>
    <property type="evidence" value="ECO:0007669"/>
    <property type="project" value="TreeGrafter"/>
</dbReference>
<keyword evidence="1" id="KW-0808">Transferase</keyword>
<gene>
    <name evidence="4" type="ORF">JKA74_17510</name>
</gene>
<sequence length="331" mass="36372">MSLQSIEDIFKAFDRLKILVIGDVMIDSYVWGNVSRISPEAPVPIVNVKSREKRLGGAANVALNLQSLGAEPILCSVLGDDDDSGIFINLLEKRRISSRGLVKSKDRITTVKERVLVGSQHLLRVDSESLSILNAAEEESLQLQILQLLPEVDAVIFEDYDKGTITASIIEQTIKAAKEQKVPTIVDPKRNNFFHYKGVDLFKPNLKELKEGLNTIFEQDDMVSLQTQTSRLRELLNAGFVMTTLSEKGVYIQGEKEDHLVSAHKRSISDVSGAGDTVVSIAGLCMALKLSPYFTASLANLGGGIVCEELGVVPIGKQRLLEEALKNKLKL</sequence>
<dbReference type="InterPro" id="IPR011611">
    <property type="entry name" value="PfkB_dom"/>
</dbReference>
<evidence type="ECO:0000256" key="1">
    <source>
        <dbReference type="ARBA" id="ARBA00022679"/>
    </source>
</evidence>
<reference evidence="4" key="1">
    <citation type="submission" date="2021-01" db="EMBL/GenBank/DDBJ databases">
        <title>Marivirga aurantiaca sp. nov., isolated from intertidal surface sediments.</title>
        <authorList>
            <person name="Zhang M."/>
        </authorList>
    </citation>
    <scope>NUCLEOTIDE SEQUENCE</scope>
    <source>
        <strain evidence="4">S37H4</strain>
    </source>
</reference>
<dbReference type="SUPFAM" id="SSF53613">
    <property type="entry name" value="Ribokinase-like"/>
    <property type="match status" value="1"/>
</dbReference>
<feature type="domain" description="Carbohydrate kinase PfkB" evidence="3">
    <location>
        <begin position="17"/>
        <end position="280"/>
    </location>
</feature>
<dbReference type="InterPro" id="IPR002173">
    <property type="entry name" value="Carboh/pur_kinase_PfkB_CS"/>
</dbReference>
<evidence type="ECO:0000256" key="2">
    <source>
        <dbReference type="ARBA" id="ARBA00022777"/>
    </source>
</evidence>
<dbReference type="GO" id="GO:0033785">
    <property type="term" value="F:heptose 7-phosphate kinase activity"/>
    <property type="evidence" value="ECO:0007669"/>
    <property type="project" value="TreeGrafter"/>
</dbReference>
<comment type="caution">
    <text evidence="4">The sequence shown here is derived from an EMBL/GenBank/DDBJ whole genome shotgun (WGS) entry which is preliminary data.</text>
</comment>
<dbReference type="AlphaFoldDB" id="A0A935CAX4"/>
<dbReference type="EMBL" id="JAEQBW010000011">
    <property type="protein sequence ID" value="MBK6266845.1"/>
    <property type="molecule type" value="Genomic_DNA"/>
</dbReference>
<dbReference type="InterPro" id="IPR029056">
    <property type="entry name" value="Ribokinase-like"/>
</dbReference>
<dbReference type="RefSeq" id="WP_201432527.1">
    <property type="nucleotide sequence ID" value="NZ_JAEQBW010000011.1"/>
</dbReference>
<dbReference type="Proteomes" id="UP000611723">
    <property type="component" value="Unassembled WGS sequence"/>
</dbReference>
<dbReference type="InterPro" id="IPR011913">
    <property type="entry name" value="RfaE_dom_I"/>
</dbReference>
<keyword evidence="2 4" id="KW-0418">Kinase</keyword>
<proteinExistence type="predicted"/>
<organism evidence="4 5">
    <name type="scientific">Marivirga aurantiaca</name>
    <dbReference type="NCBI Taxonomy" id="2802615"/>
    <lineage>
        <taxon>Bacteria</taxon>
        <taxon>Pseudomonadati</taxon>
        <taxon>Bacteroidota</taxon>
        <taxon>Cytophagia</taxon>
        <taxon>Cytophagales</taxon>
        <taxon>Marivirgaceae</taxon>
        <taxon>Marivirga</taxon>
    </lineage>
</organism>
<dbReference type="CDD" id="cd01172">
    <property type="entry name" value="RfaE_like"/>
    <property type="match status" value="1"/>
</dbReference>
<accession>A0A935CAX4</accession>
<dbReference type="Pfam" id="PF00294">
    <property type="entry name" value="PfkB"/>
    <property type="match status" value="1"/>
</dbReference>
<dbReference type="GO" id="GO:0016773">
    <property type="term" value="F:phosphotransferase activity, alcohol group as acceptor"/>
    <property type="evidence" value="ECO:0007669"/>
    <property type="project" value="InterPro"/>
</dbReference>
<dbReference type="Gene3D" id="3.40.1190.20">
    <property type="match status" value="1"/>
</dbReference>
<name>A0A935CAX4_9BACT</name>